<gene>
    <name evidence="11" type="ORF">BESB_030950</name>
</gene>
<feature type="domain" description="Protein kinase" evidence="10">
    <location>
        <begin position="35"/>
        <end position="344"/>
    </location>
</feature>
<keyword evidence="2" id="KW-0723">Serine/threonine-protein kinase</keyword>
<organism evidence="11 12">
    <name type="scientific">Besnoitia besnoiti</name>
    <name type="common">Apicomplexan protozoan</name>
    <dbReference type="NCBI Taxonomy" id="94643"/>
    <lineage>
        <taxon>Eukaryota</taxon>
        <taxon>Sar</taxon>
        <taxon>Alveolata</taxon>
        <taxon>Apicomplexa</taxon>
        <taxon>Conoidasida</taxon>
        <taxon>Coccidia</taxon>
        <taxon>Eucoccidiorida</taxon>
        <taxon>Eimeriorina</taxon>
        <taxon>Sarcocystidae</taxon>
        <taxon>Besnoitia</taxon>
    </lineage>
</organism>
<dbReference type="Proteomes" id="UP000224006">
    <property type="component" value="Chromosome XIII"/>
</dbReference>
<evidence type="ECO:0000256" key="2">
    <source>
        <dbReference type="ARBA" id="ARBA00022527"/>
    </source>
</evidence>
<dbReference type="AlphaFoldDB" id="A0A2A9M4I8"/>
<comment type="caution">
    <text evidence="11">The sequence shown here is derived from an EMBL/GenBank/DDBJ whole genome shotgun (WGS) entry which is preliminary data.</text>
</comment>
<dbReference type="Gene3D" id="3.30.200.20">
    <property type="entry name" value="Phosphorylase Kinase, domain 1"/>
    <property type="match status" value="1"/>
</dbReference>
<proteinExistence type="predicted"/>
<dbReference type="PROSITE" id="PS50011">
    <property type="entry name" value="PROTEIN_KINASE_DOM"/>
    <property type="match status" value="1"/>
</dbReference>
<dbReference type="SUPFAM" id="SSF56112">
    <property type="entry name" value="Protein kinase-like (PK-like)"/>
    <property type="match status" value="1"/>
</dbReference>
<evidence type="ECO:0000313" key="12">
    <source>
        <dbReference type="Proteomes" id="UP000224006"/>
    </source>
</evidence>
<reference evidence="11 12" key="1">
    <citation type="submission" date="2017-09" db="EMBL/GenBank/DDBJ databases">
        <title>Genome sequencing of Besnoitia besnoiti strain Bb-Ger1.</title>
        <authorList>
            <person name="Schares G."/>
            <person name="Venepally P."/>
            <person name="Lorenzi H.A."/>
        </authorList>
    </citation>
    <scope>NUCLEOTIDE SEQUENCE [LARGE SCALE GENOMIC DNA]</scope>
    <source>
        <strain evidence="11 12">Bb-Ger1</strain>
    </source>
</reference>
<dbReference type="InterPro" id="IPR017441">
    <property type="entry name" value="Protein_kinase_ATP_BS"/>
</dbReference>
<dbReference type="InterPro" id="IPR011009">
    <property type="entry name" value="Kinase-like_dom_sf"/>
</dbReference>
<evidence type="ECO:0000256" key="4">
    <source>
        <dbReference type="ARBA" id="ARBA00022741"/>
    </source>
</evidence>
<dbReference type="PANTHER" id="PTHR24361:SF433">
    <property type="entry name" value="PROTEIN KINASE DOMAIN-CONTAINING PROTEIN"/>
    <property type="match status" value="1"/>
</dbReference>
<dbReference type="VEuPathDB" id="ToxoDB:BESB_030950"/>
<dbReference type="SMART" id="SM00220">
    <property type="entry name" value="S_TKc"/>
    <property type="match status" value="1"/>
</dbReference>
<evidence type="ECO:0000259" key="10">
    <source>
        <dbReference type="PROSITE" id="PS50011"/>
    </source>
</evidence>
<dbReference type="PROSITE" id="PS00107">
    <property type="entry name" value="PROTEIN_KINASE_ATP"/>
    <property type="match status" value="1"/>
</dbReference>
<dbReference type="InterPro" id="IPR053235">
    <property type="entry name" value="Ser_Thr_kinase"/>
</dbReference>
<comment type="catalytic activity">
    <reaction evidence="8">
        <text>L-seryl-[protein] + ATP = O-phospho-L-seryl-[protein] + ADP + H(+)</text>
        <dbReference type="Rhea" id="RHEA:17989"/>
        <dbReference type="Rhea" id="RHEA-COMP:9863"/>
        <dbReference type="Rhea" id="RHEA-COMP:11604"/>
        <dbReference type="ChEBI" id="CHEBI:15378"/>
        <dbReference type="ChEBI" id="CHEBI:29999"/>
        <dbReference type="ChEBI" id="CHEBI:30616"/>
        <dbReference type="ChEBI" id="CHEBI:83421"/>
        <dbReference type="ChEBI" id="CHEBI:456216"/>
        <dbReference type="EC" id="2.7.11.1"/>
    </reaction>
</comment>
<dbReference type="RefSeq" id="XP_029215230.1">
    <property type="nucleotide sequence ID" value="XM_029361763.1"/>
</dbReference>
<keyword evidence="4 9" id="KW-0547">Nucleotide-binding</keyword>
<dbReference type="OrthoDB" id="68483at2759"/>
<dbReference type="EC" id="2.7.11.1" evidence="1"/>
<dbReference type="EMBL" id="NWUJ01000016">
    <property type="protein sequence ID" value="PFH31221.1"/>
    <property type="molecule type" value="Genomic_DNA"/>
</dbReference>
<comment type="catalytic activity">
    <reaction evidence="7">
        <text>L-threonyl-[protein] + ATP = O-phospho-L-threonyl-[protein] + ADP + H(+)</text>
        <dbReference type="Rhea" id="RHEA:46608"/>
        <dbReference type="Rhea" id="RHEA-COMP:11060"/>
        <dbReference type="Rhea" id="RHEA-COMP:11605"/>
        <dbReference type="ChEBI" id="CHEBI:15378"/>
        <dbReference type="ChEBI" id="CHEBI:30013"/>
        <dbReference type="ChEBI" id="CHEBI:30616"/>
        <dbReference type="ChEBI" id="CHEBI:61977"/>
        <dbReference type="ChEBI" id="CHEBI:456216"/>
        <dbReference type="EC" id="2.7.11.1"/>
    </reaction>
</comment>
<evidence type="ECO:0000256" key="9">
    <source>
        <dbReference type="PROSITE-ProRule" id="PRU10141"/>
    </source>
</evidence>
<dbReference type="GO" id="GO:0005524">
    <property type="term" value="F:ATP binding"/>
    <property type="evidence" value="ECO:0007669"/>
    <property type="project" value="UniProtKB-UniRule"/>
</dbReference>
<evidence type="ECO:0000256" key="8">
    <source>
        <dbReference type="ARBA" id="ARBA00048679"/>
    </source>
</evidence>
<sequence>MNAALERQATECGVRTVPVERKFIDEKGLRHINNYVVGRRLGSGHFSSLKQYDLVDPGTGAVAGQFACKRYRKAVLARKKQFRKDPETGRPQIYSKLQEVLEEIKVLAMLNHPHCLHLREVLSTSRYDDSEDGKLYIITNLQACGAVMSLEDAQNEDDEETFVPALPHKSTIPEAVCRCIIRDAAKGLLYMHEELNAAHRDVKPDNLLMGEDGTVQLGDMGTAEFMDARGRVRHTKGTYMFMAPESMRVSGADDEAPYTGHSGRAADVWALGISLYVMLFGRTPFKATACMETLFEQLERGHVEIPPGEESAVSEQGKEVLGALLQAEVKDRITLPQLLEHPWIKEADSREAAAYAKRVLDAQSAAASAPA</sequence>
<dbReference type="Gene3D" id="1.10.510.10">
    <property type="entry name" value="Transferase(Phosphotransferase) domain 1"/>
    <property type="match status" value="1"/>
</dbReference>
<feature type="binding site" evidence="9">
    <location>
        <position position="69"/>
    </location>
    <ligand>
        <name>ATP</name>
        <dbReference type="ChEBI" id="CHEBI:30616"/>
    </ligand>
</feature>
<dbReference type="KEGG" id="bbes:BESB_030950"/>
<protein>
    <recommendedName>
        <fullName evidence="1">non-specific serine/threonine protein kinase</fullName>
        <ecNumber evidence="1">2.7.11.1</ecNumber>
    </recommendedName>
</protein>
<dbReference type="GO" id="GO:0004674">
    <property type="term" value="F:protein serine/threonine kinase activity"/>
    <property type="evidence" value="ECO:0007669"/>
    <property type="project" value="UniProtKB-KW"/>
</dbReference>
<keyword evidence="5" id="KW-0418">Kinase</keyword>
<evidence type="ECO:0000256" key="5">
    <source>
        <dbReference type="ARBA" id="ARBA00022777"/>
    </source>
</evidence>
<keyword evidence="3" id="KW-0808">Transferase</keyword>
<dbReference type="InterPro" id="IPR000719">
    <property type="entry name" value="Prot_kinase_dom"/>
</dbReference>
<evidence type="ECO:0000256" key="6">
    <source>
        <dbReference type="ARBA" id="ARBA00022840"/>
    </source>
</evidence>
<dbReference type="GO" id="GO:0005737">
    <property type="term" value="C:cytoplasm"/>
    <property type="evidence" value="ECO:0007669"/>
    <property type="project" value="TreeGrafter"/>
</dbReference>
<dbReference type="STRING" id="94643.A0A2A9M4I8"/>
<accession>A0A2A9M4I8</accession>
<evidence type="ECO:0000256" key="7">
    <source>
        <dbReference type="ARBA" id="ARBA00047899"/>
    </source>
</evidence>
<evidence type="ECO:0000256" key="1">
    <source>
        <dbReference type="ARBA" id="ARBA00012513"/>
    </source>
</evidence>
<name>A0A2A9M4I8_BESBE</name>
<evidence type="ECO:0000256" key="3">
    <source>
        <dbReference type="ARBA" id="ARBA00022679"/>
    </source>
</evidence>
<dbReference type="PANTHER" id="PTHR24361">
    <property type="entry name" value="MITOGEN-ACTIVATED KINASE KINASE KINASE"/>
    <property type="match status" value="1"/>
</dbReference>
<keyword evidence="6 9" id="KW-0067">ATP-binding</keyword>
<dbReference type="GeneID" id="40308147"/>
<evidence type="ECO:0000313" key="11">
    <source>
        <dbReference type="EMBL" id="PFH31221.1"/>
    </source>
</evidence>
<keyword evidence="12" id="KW-1185">Reference proteome</keyword>
<dbReference type="Pfam" id="PF00069">
    <property type="entry name" value="Pkinase"/>
    <property type="match status" value="1"/>
</dbReference>